<dbReference type="Proteomes" id="UP000288805">
    <property type="component" value="Unassembled WGS sequence"/>
</dbReference>
<gene>
    <name evidence="2" type="ORF">CK203_082347</name>
</gene>
<evidence type="ECO:0000256" key="1">
    <source>
        <dbReference type="SAM" id="MobiDB-lite"/>
    </source>
</evidence>
<proteinExistence type="predicted"/>
<protein>
    <submittedName>
        <fullName evidence="2">Uncharacterized protein</fullName>
    </submittedName>
</protein>
<evidence type="ECO:0000313" key="3">
    <source>
        <dbReference type="Proteomes" id="UP000288805"/>
    </source>
</evidence>
<dbReference type="EMBL" id="QGNW01001506">
    <property type="protein sequence ID" value="RVW38457.1"/>
    <property type="molecule type" value="Genomic_DNA"/>
</dbReference>
<dbReference type="AlphaFoldDB" id="A0A438DSI5"/>
<sequence length="55" mass="6087">MRAFISHHQDGIEEMHSKLERVEVDLAAAQKPMADKAEKVKLAEGEKGAIRAEAD</sequence>
<comment type="caution">
    <text evidence="2">The sequence shown here is derived from an EMBL/GenBank/DDBJ whole genome shotgun (WGS) entry which is preliminary data.</text>
</comment>
<name>A0A438DSI5_VITVI</name>
<organism evidence="2 3">
    <name type="scientific">Vitis vinifera</name>
    <name type="common">Grape</name>
    <dbReference type="NCBI Taxonomy" id="29760"/>
    <lineage>
        <taxon>Eukaryota</taxon>
        <taxon>Viridiplantae</taxon>
        <taxon>Streptophyta</taxon>
        <taxon>Embryophyta</taxon>
        <taxon>Tracheophyta</taxon>
        <taxon>Spermatophyta</taxon>
        <taxon>Magnoliopsida</taxon>
        <taxon>eudicotyledons</taxon>
        <taxon>Gunneridae</taxon>
        <taxon>Pentapetalae</taxon>
        <taxon>rosids</taxon>
        <taxon>Vitales</taxon>
        <taxon>Vitaceae</taxon>
        <taxon>Viteae</taxon>
        <taxon>Vitis</taxon>
    </lineage>
</organism>
<accession>A0A438DSI5</accession>
<reference evidence="2 3" key="1">
    <citation type="journal article" date="2018" name="PLoS Genet.">
        <title>Population sequencing reveals clonal diversity and ancestral inbreeding in the grapevine cultivar Chardonnay.</title>
        <authorList>
            <person name="Roach M.J."/>
            <person name="Johnson D.L."/>
            <person name="Bohlmann J."/>
            <person name="van Vuuren H.J."/>
            <person name="Jones S.J."/>
            <person name="Pretorius I.S."/>
            <person name="Schmidt S.A."/>
            <person name="Borneman A.R."/>
        </authorList>
    </citation>
    <scope>NUCLEOTIDE SEQUENCE [LARGE SCALE GENOMIC DNA]</scope>
    <source>
        <strain evidence="3">cv. Chardonnay</strain>
        <tissue evidence="2">Leaf</tissue>
    </source>
</reference>
<feature type="region of interest" description="Disordered" evidence="1">
    <location>
        <begin position="33"/>
        <end position="55"/>
    </location>
</feature>
<evidence type="ECO:0000313" key="2">
    <source>
        <dbReference type="EMBL" id="RVW38457.1"/>
    </source>
</evidence>